<feature type="region of interest" description="Disordered" evidence="14">
    <location>
        <begin position="1003"/>
        <end position="1030"/>
    </location>
</feature>
<evidence type="ECO:0000256" key="9">
    <source>
        <dbReference type="ARBA" id="ARBA00022898"/>
    </source>
</evidence>
<dbReference type="InterPro" id="IPR036052">
    <property type="entry name" value="TrpB-like_PALP_sf"/>
</dbReference>
<dbReference type="FunFam" id="3.20.20.70:FF:000151">
    <property type="entry name" value="Tryptophan synthase"/>
    <property type="match status" value="1"/>
</dbReference>
<dbReference type="InterPro" id="IPR011990">
    <property type="entry name" value="TPR-like_helical_dom_sf"/>
</dbReference>
<sequence>MEREHDTILAQELLERRKAAQDRYVKFAAVILLQRSHMEDPSIEDRLNFVRKSAGLDLKSSFYVLPPSNSQEISEFAINLQRSQYEGSMNYYKEQIKRHKKKKSNLPATTASVRPAQQQLLMGGSQHQQQQQQQSLSVQGWMLRYEYKMGTFSECKQDIDNAVKHYETAYGLLIDMFAVTSTITPGASGLPPRSKRWAEAKVLADCLCLKICKFHLYMDAPSTALFNFRRHLLVFKAFSESWHMGANSFEYWAWLGKQYKVFGDLLDIGTKSGFKLPPPTPGSVVYGSFAGMSGGSKDLNKFSGIGLGSGATGFGISPNGDAFVYAGNVGGGRGGGTHGPGAGINPMLVLQHAGYFYHQAANCSVQRRLRFEIAEEAFPDSNVAPAPSTSRPYPPSLQSMNAERAIDHLALTIELLTKSYEQFKRYKAGRMTLYLASEIAGAYYNAGKFDMALKFFERIGKTYRKEGWTLILISILKWSVQCAKELGYWENVVEYLFEMLSPDMPSTELKRQSIFDELVDILYTGTHPANSTVHKPLVLTMFNINSFVDCTVQFQKQQAFVSSESKFQVQLSTQGGEGALPKAFRISYIHVEFSDATLNHLLEDKRPYTQEEAAQDSGRELRIKDRKGRSIIWTDCTQCTLEQFGGGDVEGSLREVRKQNVILDLHPFETKVFEGVIFPLKEQVVKVVKVTLGITSEHWNISLDFPLQNFAQEQEQGNTQHNLMPQQGEPPRRQWLEVLDASPDSPKLSFKPLDKGLRRATALRIIPRESKVEIKSLFRSPAYLDEYFPVKIKVRNGESCAVVMEMDVELQPIDPTIESLDSVTLDPHASVESSVGGGQASQVLQGVRLLTPSKSGDENQEVPVGEWAERTIFVKALDIPTPRTIVCKVRYEISLDKDLKKTWTEKQHSFRVLFIPPFNAEVDYIPQPVQDLDKRANRKTGEDLASILKPYQVDEAHGTILIPALMRKEFYMLSTWINNEGPWPVEVKEVKLAVGSATEAIESNNAKQAPSARGLTRSHSISRAKEKKKSLPEMGVHVDIVESGIFSIDDQSTRDGTVESLDSQRWCPGNLQSFHYLVQLTIADLELAPEQIELGFLRIQWRRYEENEANRVPYSETIVPLQPLTLPKAEVYMTVDLPKQAQVNRPFTARYEVHNPTGKLHELSMTVEPSDGMVYAGTMQTVIRLLPYSSHPIQMSCYPLTAGLTRLPRIKLVINKRKAANRRGRPVPLIPQQGPAAPAAPTTAPPATQQDDVLVKKVEKSIKLRPIPRFYSVYQPILQQQSILSITTTDLAASHHLPFRPPTPRPTKTAKMSLSWWPESSPRRYNTLPPLCEDKAVSTTSPPTFKTLEMPMPRFVRFSSADEKSGERPAFVAFITAGHPEPKDTVDVMLALEKGGADIIELGVPFTDPLADGPTIQESSQVAIEHNVDIPMCLNMVKEARSKGLKAPIILMGYFNPIRCYGEEKVVKDCKEAGVSGFIVVELPPEESDVFRGYCKEHGLSYVPLVAPSTSDMRIGHLAQVADSFIYVVSKLGVTGASTTVNVELPNLVSRIRRHTDLPLAVGFGVSNREQFQAVGAHADGVVIGSKIITVLRDAAPGTRAEAAYNYAKDVCDRTGAPAYNIVHPETRIPAAPGHQHLLDPRFGEFGGQYVPEALVDCLSELEAAYVKAKEDPLFWEEYKSFYQYIGRPSNLTFADRLTQKIGGARIWLKREDLNHTGSHKINNAVGQILLAKRLGKKRIIAETGAGQHGVATATVCAKFGLECIVYMGADDVQRQALNVFRMRILGAKVVTVTSGSRTLKDAINEAMRDWVTNVTTTHYLVGSAIGPHPFPTIVRDFQSVIGTEARGQMLEQAGRLPDAIVACVGGGSNAIGLFYPFIDDKSVQMVGAEAGGSGTHTEQHSATLAAGTVGVFHGTRTYLLQDNKTGQIKETHSISAGLDYPGVGPEHAWLKDSGRAKYIPVDDAQCLIGFRALCETEGIIPALESSHALYAAIETAKELGPGKDVLVTVSGRGDKDVESVAKALPKLGPIIGWELELPKISDNF</sequence>
<protein>
    <recommendedName>
        <fullName evidence="6 13">Tryptophan synthase</fullName>
        <ecNumber evidence="5 13">4.2.1.20</ecNumber>
    </recommendedName>
</protein>
<dbReference type="InterPro" id="IPR023026">
    <property type="entry name" value="Trp_synth_beta/beta-like"/>
</dbReference>
<dbReference type="Pfam" id="PF00291">
    <property type="entry name" value="PALP"/>
    <property type="match status" value="1"/>
</dbReference>
<dbReference type="Proteomes" id="UP000703661">
    <property type="component" value="Unassembled WGS sequence"/>
</dbReference>
<dbReference type="HAMAP" id="MF_00133">
    <property type="entry name" value="Trp_synth_beta"/>
    <property type="match status" value="1"/>
</dbReference>
<dbReference type="Pfam" id="PF07919">
    <property type="entry name" value="Gryzun"/>
    <property type="match status" value="2"/>
</dbReference>
<dbReference type="EC" id="4.2.1.20" evidence="5 13"/>
<dbReference type="InterPro" id="IPR013785">
    <property type="entry name" value="Aldolase_TIM"/>
</dbReference>
<feature type="compositionally biased region" description="Low complexity" evidence="14">
    <location>
        <begin position="1231"/>
        <end position="1250"/>
    </location>
</feature>
<dbReference type="CDD" id="cd06446">
    <property type="entry name" value="Trp-synth_B"/>
    <property type="match status" value="1"/>
</dbReference>
<evidence type="ECO:0000259" key="17">
    <source>
        <dbReference type="Pfam" id="PF11817"/>
    </source>
</evidence>
<feature type="domain" description="Trafficking protein particle complex subunit 11" evidence="17">
    <location>
        <begin position="196"/>
        <end position="501"/>
    </location>
</feature>
<feature type="domain" description="Gryzun putative trafficking through Golgi" evidence="16">
    <location>
        <begin position="539"/>
        <end position="927"/>
    </location>
</feature>
<comment type="similarity">
    <text evidence="4">In the N-terminal section; belongs to the TrpA family.</text>
</comment>
<evidence type="ECO:0000256" key="1">
    <source>
        <dbReference type="ARBA" id="ARBA00001933"/>
    </source>
</evidence>
<evidence type="ECO:0000259" key="15">
    <source>
        <dbReference type="Pfam" id="PF00291"/>
    </source>
</evidence>
<organism evidence="18 19">
    <name type="scientific">Entomortierella chlamydospora</name>
    <dbReference type="NCBI Taxonomy" id="101097"/>
    <lineage>
        <taxon>Eukaryota</taxon>
        <taxon>Fungi</taxon>
        <taxon>Fungi incertae sedis</taxon>
        <taxon>Mucoromycota</taxon>
        <taxon>Mortierellomycotina</taxon>
        <taxon>Mortierellomycetes</taxon>
        <taxon>Mortierellales</taxon>
        <taxon>Mortierellaceae</taxon>
        <taxon>Entomortierella</taxon>
    </lineage>
</organism>
<keyword evidence="8 13" id="KW-0822">Tryptophan biosynthesis</keyword>
<dbReference type="FunFam" id="3.40.50.1100:FF:000001">
    <property type="entry name" value="Tryptophan synthase beta chain"/>
    <property type="match status" value="1"/>
</dbReference>
<evidence type="ECO:0000256" key="7">
    <source>
        <dbReference type="ARBA" id="ARBA00022605"/>
    </source>
</evidence>
<keyword evidence="7 13" id="KW-0028">Amino-acid biosynthesis</keyword>
<evidence type="ECO:0000256" key="10">
    <source>
        <dbReference type="ARBA" id="ARBA00023141"/>
    </source>
</evidence>
<evidence type="ECO:0000256" key="2">
    <source>
        <dbReference type="ARBA" id="ARBA00004733"/>
    </source>
</evidence>
<evidence type="ECO:0000256" key="8">
    <source>
        <dbReference type="ARBA" id="ARBA00022822"/>
    </source>
</evidence>
<comment type="pathway">
    <text evidence="2 13">Amino-acid biosynthesis; L-tryptophan biosynthesis; L-tryptophan from chorismate: step 5/5.</text>
</comment>
<dbReference type="GO" id="GO:0004834">
    <property type="term" value="F:tryptophan synthase activity"/>
    <property type="evidence" value="ECO:0007669"/>
    <property type="project" value="UniProtKB-EC"/>
</dbReference>
<dbReference type="InterPro" id="IPR012880">
    <property type="entry name" value="Gryzun"/>
</dbReference>
<dbReference type="SUPFAM" id="SSF51366">
    <property type="entry name" value="Ribulose-phoshate binding barrel"/>
    <property type="match status" value="1"/>
</dbReference>
<evidence type="ECO:0000256" key="13">
    <source>
        <dbReference type="RuleBase" id="RU003663"/>
    </source>
</evidence>
<evidence type="ECO:0000256" key="6">
    <source>
        <dbReference type="ARBA" id="ARBA00018724"/>
    </source>
</evidence>
<evidence type="ECO:0000256" key="4">
    <source>
        <dbReference type="ARBA" id="ARBA00006095"/>
    </source>
</evidence>
<dbReference type="HAMAP" id="MF_00131">
    <property type="entry name" value="Trp_synth_alpha"/>
    <property type="match status" value="1"/>
</dbReference>
<feature type="domain" description="Gryzun putative trafficking through Golgi" evidence="16">
    <location>
        <begin position="1063"/>
        <end position="1203"/>
    </location>
</feature>
<comment type="catalytic activity">
    <reaction evidence="12 13">
        <text>(1S,2R)-1-C-(indol-3-yl)glycerol 3-phosphate + L-serine = D-glyceraldehyde 3-phosphate + L-tryptophan + H2O</text>
        <dbReference type="Rhea" id="RHEA:10532"/>
        <dbReference type="ChEBI" id="CHEBI:15377"/>
        <dbReference type="ChEBI" id="CHEBI:33384"/>
        <dbReference type="ChEBI" id="CHEBI:57912"/>
        <dbReference type="ChEBI" id="CHEBI:58866"/>
        <dbReference type="ChEBI" id="CHEBI:59776"/>
        <dbReference type="EC" id="4.2.1.20"/>
    </reaction>
</comment>
<dbReference type="NCBIfam" id="TIGR00262">
    <property type="entry name" value="trpA"/>
    <property type="match status" value="1"/>
</dbReference>
<keyword evidence="11 13" id="KW-0456">Lyase</keyword>
<dbReference type="InterPro" id="IPR006653">
    <property type="entry name" value="Trp_synth_b_CS"/>
</dbReference>
<dbReference type="PANTHER" id="PTHR48077">
    <property type="entry name" value="TRYPTOPHAN SYNTHASE-RELATED"/>
    <property type="match status" value="1"/>
</dbReference>
<comment type="cofactor">
    <cofactor evidence="1 13">
        <name>pyridoxal 5'-phosphate</name>
        <dbReference type="ChEBI" id="CHEBI:597326"/>
    </cofactor>
</comment>
<dbReference type="InterPro" id="IPR011060">
    <property type="entry name" value="RibuloseP-bd_barrel"/>
</dbReference>
<reference evidence="18" key="1">
    <citation type="journal article" date="2020" name="Fungal Divers.">
        <title>Resolving the Mortierellaceae phylogeny through synthesis of multi-gene phylogenetics and phylogenomics.</title>
        <authorList>
            <person name="Vandepol N."/>
            <person name="Liber J."/>
            <person name="Desiro A."/>
            <person name="Na H."/>
            <person name="Kennedy M."/>
            <person name="Barry K."/>
            <person name="Grigoriev I.V."/>
            <person name="Miller A.N."/>
            <person name="O'Donnell K."/>
            <person name="Stajich J.E."/>
            <person name="Bonito G."/>
        </authorList>
    </citation>
    <scope>NUCLEOTIDE SEQUENCE</scope>
    <source>
        <strain evidence="18">NRRL 2769</strain>
    </source>
</reference>
<comment type="similarity">
    <text evidence="3">In the C-terminal section; belongs to the TrpB family.</text>
</comment>
<evidence type="ECO:0000259" key="16">
    <source>
        <dbReference type="Pfam" id="PF07919"/>
    </source>
</evidence>
<dbReference type="InterPro" id="IPR021773">
    <property type="entry name" value="TPC11"/>
</dbReference>
<dbReference type="InterPro" id="IPR002028">
    <property type="entry name" value="Trp_synthase_suA"/>
</dbReference>
<evidence type="ECO:0000256" key="3">
    <source>
        <dbReference type="ARBA" id="ARBA00005761"/>
    </source>
</evidence>
<dbReference type="Pfam" id="PF11817">
    <property type="entry name" value="Foie-gras_1"/>
    <property type="match status" value="1"/>
</dbReference>
<keyword evidence="10 13" id="KW-0057">Aromatic amino acid biosynthesis</keyword>
<comment type="caution">
    <text evidence="18">The sequence shown here is derived from an EMBL/GenBank/DDBJ whole genome shotgun (WGS) entry which is preliminary data.</text>
</comment>
<keyword evidence="9 13" id="KW-0663">Pyridoxal phosphate</keyword>
<dbReference type="InterPro" id="IPR001926">
    <property type="entry name" value="TrpB-like_PALP"/>
</dbReference>
<dbReference type="InterPro" id="IPR018204">
    <property type="entry name" value="Trp_synthase_alpha_AS"/>
</dbReference>
<dbReference type="GO" id="GO:0005737">
    <property type="term" value="C:cytoplasm"/>
    <property type="evidence" value="ECO:0007669"/>
    <property type="project" value="TreeGrafter"/>
</dbReference>
<dbReference type="NCBIfam" id="TIGR00263">
    <property type="entry name" value="trpB"/>
    <property type="match status" value="1"/>
</dbReference>
<keyword evidence="19" id="KW-1185">Reference proteome</keyword>
<dbReference type="CDD" id="cd04724">
    <property type="entry name" value="Tryptophan_synthase_alpha"/>
    <property type="match status" value="1"/>
</dbReference>
<evidence type="ECO:0000256" key="5">
    <source>
        <dbReference type="ARBA" id="ARBA00012043"/>
    </source>
</evidence>
<feature type="domain" description="Tryptophan synthase beta chain-like PALP" evidence="15">
    <location>
        <begin position="1687"/>
        <end position="2012"/>
    </location>
</feature>
<dbReference type="Gene3D" id="3.40.50.1100">
    <property type="match status" value="2"/>
</dbReference>
<gene>
    <name evidence="18" type="primary">TRP5</name>
    <name evidence="18" type="ORF">BGZ80_001056</name>
</gene>
<dbReference type="InterPro" id="IPR006654">
    <property type="entry name" value="Trp_synth_beta"/>
</dbReference>
<proteinExistence type="inferred from homology"/>
<dbReference type="Pfam" id="PF00290">
    <property type="entry name" value="Trp_syntA"/>
    <property type="match status" value="1"/>
</dbReference>
<evidence type="ECO:0000256" key="11">
    <source>
        <dbReference type="ARBA" id="ARBA00023239"/>
    </source>
</evidence>
<dbReference type="Gene3D" id="3.20.20.70">
    <property type="entry name" value="Aldolase class I"/>
    <property type="match status" value="1"/>
</dbReference>
<dbReference type="PROSITE" id="PS00168">
    <property type="entry name" value="TRP_SYNTHASE_BETA"/>
    <property type="match status" value="1"/>
</dbReference>
<evidence type="ECO:0000313" key="19">
    <source>
        <dbReference type="Proteomes" id="UP000703661"/>
    </source>
</evidence>
<accession>A0A9P6MRB7</accession>
<evidence type="ECO:0000256" key="14">
    <source>
        <dbReference type="SAM" id="MobiDB-lite"/>
    </source>
</evidence>
<dbReference type="SUPFAM" id="SSF48452">
    <property type="entry name" value="TPR-like"/>
    <property type="match status" value="1"/>
</dbReference>
<feature type="region of interest" description="Disordered" evidence="14">
    <location>
        <begin position="1221"/>
        <end position="1250"/>
    </location>
</feature>
<evidence type="ECO:0000313" key="18">
    <source>
        <dbReference type="EMBL" id="KAG0010955.1"/>
    </source>
</evidence>
<dbReference type="EMBL" id="JAAAID010001234">
    <property type="protein sequence ID" value="KAG0010955.1"/>
    <property type="molecule type" value="Genomic_DNA"/>
</dbReference>
<dbReference type="SUPFAM" id="SSF53686">
    <property type="entry name" value="Tryptophan synthase beta subunit-like PLP-dependent enzymes"/>
    <property type="match status" value="1"/>
</dbReference>
<dbReference type="FunFam" id="3.40.50.1100:FF:000004">
    <property type="entry name" value="Tryptophan synthase beta chain"/>
    <property type="match status" value="1"/>
</dbReference>
<dbReference type="PROSITE" id="PS00167">
    <property type="entry name" value="TRP_SYNTHASE_ALPHA"/>
    <property type="match status" value="1"/>
</dbReference>
<dbReference type="PANTHER" id="PTHR48077:SF3">
    <property type="entry name" value="TRYPTOPHAN SYNTHASE"/>
    <property type="match status" value="1"/>
</dbReference>
<evidence type="ECO:0000256" key="12">
    <source>
        <dbReference type="ARBA" id="ARBA00049047"/>
    </source>
</evidence>
<name>A0A9P6MRB7_9FUNG</name>